<feature type="compositionally biased region" description="Polar residues" evidence="1">
    <location>
        <begin position="196"/>
        <end position="205"/>
    </location>
</feature>
<reference evidence="3" key="1">
    <citation type="journal article" date="2021" name="Nat. Commun.">
        <title>Genetic determinants of endophytism in the Arabidopsis root mycobiome.</title>
        <authorList>
            <person name="Mesny F."/>
            <person name="Miyauchi S."/>
            <person name="Thiergart T."/>
            <person name="Pickel B."/>
            <person name="Atanasova L."/>
            <person name="Karlsson M."/>
            <person name="Huettel B."/>
            <person name="Barry K.W."/>
            <person name="Haridas S."/>
            <person name="Chen C."/>
            <person name="Bauer D."/>
            <person name="Andreopoulos W."/>
            <person name="Pangilinan J."/>
            <person name="LaButti K."/>
            <person name="Riley R."/>
            <person name="Lipzen A."/>
            <person name="Clum A."/>
            <person name="Drula E."/>
            <person name="Henrissat B."/>
            <person name="Kohler A."/>
            <person name="Grigoriev I.V."/>
            <person name="Martin F.M."/>
            <person name="Hacquard S."/>
        </authorList>
    </citation>
    <scope>NUCLEOTIDE SEQUENCE</scope>
    <source>
        <strain evidence="3">MPI-CAGE-AT-0016</strain>
    </source>
</reference>
<dbReference type="AlphaFoldDB" id="A0A8K0X0D3"/>
<dbReference type="PANTHER" id="PTHR33840">
    <property type="match status" value="1"/>
</dbReference>
<feature type="domain" description="T6SS Phospholipase effector Tle1-like catalytic" evidence="2">
    <location>
        <begin position="300"/>
        <end position="408"/>
    </location>
</feature>
<evidence type="ECO:0000313" key="3">
    <source>
        <dbReference type="EMBL" id="KAH7353902.1"/>
    </source>
</evidence>
<feature type="domain" description="T6SS Phospholipase effector Tle1-like catalytic" evidence="2">
    <location>
        <begin position="21"/>
        <end position="182"/>
    </location>
</feature>
<proteinExistence type="predicted"/>
<dbReference type="Pfam" id="PF09994">
    <property type="entry name" value="T6SS_Tle1-like_cat"/>
    <property type="match status" value="2"/>
</dbReference>
<dbReference type="PANTHER" id="PTHR33840:SF1">
    <property type="entry name" value="TLE1 PHOSPHOLIPASE DOMAIN-CONTAINING PROTEIN"/>
    <property type="match status" value="1"/>
</dbReference>
<keyword evidence="4" id="KW-1185">Reference proteome</keyword>
<feature type="region of interest" description="Disordered" evidence="1">
    <location>
        <begin position="196"/>
        <end position="230"/>
    </location>
</feature>
<name>A0A8K0X0D3_9PEZI</name>
<dbReference type="EMBL" id="JAGPXD010000005">
    <property type="protein sequence ID" value="KAH7353902.1"/>
    <property type="molecule type" value="Genomic_DNA"/>
</dbReference>
<dbReference type="InterPro" id="IPR018712">
    <property type="entry name" value="Tle1-like_cat"/>
</dbReference>
<dbReference type="InterPro" id="IPR029058">
    <property type="entry name" value="AB_hydrolase_fold"/>
</dbReference>
<organism evidence="3 4">
    <name type="scientific">Plectosphaerella cucumerina</name>
    <dbReference type="NCBI Taxonomy" id="40658"/>
    <lineage>
        <taxon>Eukaryota</taxon>
        <taxon>Fungi</taxon>
        <taxon>Dikarya</taxon>
        <taxon>Ascomycota</taxon>
        <taxon>Pezizomycotina</taxon>
        <taxon>Sordariomycetes</taxon>
        <taxon>Hypocreomycetidae</taxon>
        <taxon>Glomerellales</taxon>
        <taxon>Plectosphaerellaceae</taxon>
        <taxon>Plectosphaerella</taxon>
    </lineage>
</organism>
<gene>
    <name evidence="3" type="ORF">B0T11DRAFT_357236</name>
</gene>
<dbReference type="OrthoDB" id="3057168at2759"/>
<accession>A0A8K0X0D3</accession>
<sequence length="731" mass="80717">MSLSRPTIPCAHTAEGHLNRKRLVICCDGTWNNSNDNESPATNVSRLAGAVAHKCCNGMPQVVYYHPGAGTEASWVAKKLGGLLGQGVEQDIAETYRFICDNYNPGDEIILIGFSRGAFTARSVADMICNLGFLNRAGLDHLADIFHDYSTWEEWKTKGSDKLDTSKHLVGFCLENYDQMRRQKLAWKDQETANVAVNGTQNGSATADKPKHRPRKTFKESLEAEPGKMSPEQFAEKFEREVHDDLLLRKETLWKKIRGASDRATIAQLYRDELAEQRLSLMQKKPGGGAGQAAVYEPCVGEVKAVGVWDTVGSLGIPTAPWRAYAGGRSNDEIRFASLEMHPKVLNAFHALALDEYRTAFSPTLWERPSGSETNLRQVWFAGNHGDVGGGWADEQSANVALAWMADQLTSIGVEFSRPEMQRVFYDVAPTSVPERWAMGEIHDPPATTAALDVAWSGLSRNEPAPRHPGLYVRDAKGGAFARAKNVVAGWFGKGDTPERLSSTEELVHPSVRIRYHCGGKGPSGEPTYRCRALIGNGYTLEETTAPKPRDGPTVKQLSPAYDVVGGTVAAFRNDEDLGHESLSTLSESTTIVRVQQPDEKYDVVQLPAAERGWVWYRPAVGNEKEKTLKEEQIGMWERLYMKVQEELVEWQPLYVARKKKLAEAEAAKKMAVTRVVGAATSGVGGALSFGLGAVGGWWVGKNAGKREPLDWGYHDMVVWMRGDVRGWLKK</sequence>
<evidence type="ECO:0000256" key="1">
    <source>
        <dbReference type="SAM" id="MobiDB-lite"/>
    </source>
</evidence>
<protein>
    <submittedName>
        <fullName evidence="3">Peptidoglycan binding domain-containing protein</fullName>
    </submittedName>
</protein>
<comment type="caution">
    <text evidence="3">The sequence shown here is derived from an EMBL/GenBank/DDBJ whole genome shotgun (WGS) entry which is preliminary data.</text>
</comment>
<dbReference type="Proteomes" id="UP000813385">
    <property type="component" value="Unassembled WGS sequence"/>
</dbReference>
<feature type="compositionally biased region" description="Basic and acidic residues" evidence="1">
    <location>
        <begin position="217"/>
        <end position="226"/>
    </location>
</feature>
<dbReference type="SUPFAM" id="SSF53474">
    <property type="entry name" value="alpha/beta-Hydrolases"/>
    <property type="match status" value="1"/>
</dbReference>
<evidence type="ECO:0000313" key="4">
    <source>
        <dbReference type="Proteomes" id="UP000813385"/>
    </source>
</evidence>
<evidence type="ECO:0000259" key="2">
    <source>
        <dbReference type="Pfam" id="PF09994"/>
    </source>
</evidence>